<dbReference type="InterPro" id="IPR005311">
    <property type="entry name" value="PBP_dimer"/>
</dbReference>
<dbReference type="SUPFAM" id="SSF56519">
    <property type="entry name" value="Penicillin binding protein dimerisation domain"/>
    <property type="match status" value="1"/>
</dbReference>
<reference evidence="18 19" key="1">
    <citation type="submission" date="2019-07" db="EMBL/GenBank/DDBJ databases">
        <title>Aquicoccus porphyridii gen. nov., sp. nov., isolated from a small marine red alga, Porphyridium marinum.</title>
        <authorList>
            <person name="Liu L."/>
        </authorList>
    </citation>
    <scope>NUCLEOTIDE SEQUENCE [LARGE SCALE GENOMIC DNA]</scope>
    <source>
        <strain evidence="18 19">L1 8-17</strain>
    </source>
</reference>
<keyword evidence="10" id="KW-0573">Peptidoglycan synthesis</keyword>
<comment type="caution">
    <text evidence="18">The sequence shown here is derived from an EMBL/GenBank/DDBJ whole genome shotgun (WGS) entry which is preliminary data.</text>
</comment>
<evidence type="ECO:0000259" key="17">
    <source>
        <dbReference type="Pfam" id="PF03717"/>
    </source>
</evidence>
<feature type="compositionally biased region" description="Basic and acidic residues" evidence="14">
    <location>
        <begin position="619"/>
        <end position="647"/>
    </location>
</feature>
<feature type="transmembrane region" description="Helical" evidence="15">
    <location>
        <begin position="20"/>
        <end position="39"/>
    </location>
</feature>
<keyword evidence="7 15" id="KW-0812">Transmembrane</keyword>
<evidence type="ECO:0000259" key="16">
    <source>
        <dbReference type="Pfam" id="PF00905"/>
    </source>
</evidence>
<sequence length="647" mass="71276">MRRPSRETAQSQRRITRRGLVLGGLQLGVLGTLGFRMHYLQVKEAEQYRFLAEENRINIELIPPTRGQIFDRTGRIVARNVPAYRITMTRKDAGDVDSVLARLGALIDLAPEDIATALEELRTRRGDTPITVADRVTWDEISRVAANAPALPGVTPEVGLSRTYPLGADFTHVVGYVGPVSDYDLARIDAPDRLLLMPRFQIGKTGIEAREEDRLRGKAGTRRVEVNAAGRVMRELDRREGQPGTDLQLATDYMLQNYVQARLGEESAAAVVIDTETGDLLAIGSSPAFDPNLFVNGISSTNYNALLQNDHRPLVAKSVQGVYPPGSTFKMVVALAALESEIITPEETVRCRGYIEVADNRFHCWKRAGHGNMNLHTALRESCDVYFYELALKTGIERISAMARKLGLGQRYDIPMSGVHAGLVPTREWKRAARGADWVIGDSVNAAIGQGFVLASPLQLAVMTARIATGRRITPRLIKSIDGVEQPSGHGEPLDINENNLRAIRRGMFSVSNNNRGTAFSSRILADEFRMSGKTGTSQVRRITPAERRAGVTRNEDLPWNRRDHALFVNFAPHDLPRIAVSVVVEHGGGGSATAAPIARDITLQALYGDDPPLSAYPAKDRARISSQQEKLRDLRPPARDDRPTRA</sequence>
<dbReference type="GO" id="GO:0071972">
    <property type="term" value="F:peptidoglycan L,D-transpeptidase activity"/>
    <property type="evidence" value="ECO:0007669"/>
    <property type="project" value="TreeGrafter"/>
</dbReference>
<evidence type="ECO:0000256" key="15">
    <source>
        <dbReference type="SAM" id="Phobius"/>
    </source>
</evidence>
<evidence type="ECO:0000256" key="4">
    <source>
        <dbReference type="ARBA" id="ARBA00022519"/>
    </source>
</evidence>
<evidence type="ECO:0000256" key="9">
    <source>
        <dbReference type="ARBA" id="ARBA00022960"/>
    </source>
</evidence>
<dbReference type="NCBIfam" id="TIGR03423">
    <property type="entry name" value="pbp2_mrdA"/>
    <property type="match status" value="1"/>
</dbReference>
<proteinExistence type="predicted"/>
<dbReference type="InterPro" id="IPR036138">
    <property type="entry name" value="PBP_dimer_sf"/>
</dbReference>
<evidence type="ECO:0000256" key="7">
    <source>
        <dbReference type="ARBA" id="ARBA00022692"/>
    </source>
</evidence>
<organism evidence="18 19">
    <name type="scientific">Aquicoccus porphyridii</name>
    <dbReference type="NCBI Taxonomy" id="1852029"/>
    <lineage>
        <taxon>Bacteria</taxon>
        <taxon>Pseudomonadati</taxon>
        <taxon>Pseudomonadota</taxon>
        <taxon>Alphaproteobacteria</taxon>
        <taxon>Rhodobacterales</taxon>
        <taxon>Paracoccaceae</taxon>
        <taxon>Aquicoccus</taxon>
    </lineage>
</organism>
<dbReference type="Pfam" id="PF00905">
    <property type="entry name" value="Transpeptidase"/>
    <property type="match status" value="1"/>
</dbReference>
<feature type="region of interest" description="Disordered" evidence="14">
    <location>
        <begin position="613"/>
        <end position="647"/>
    </location>
</feature>
<protein>
    <submittedName>
        <fullName evidence="18">Penicillin-binding protein 2</fullName>
        <ecNumber evidence="18">3.4.16.4</ecNumber>
    </submittedName>
</protein>
<keyword evidence="19" id="KW-1185">Reference proteome</keyword>
<dbReference type="GO" id="GO:0071555">
    <property type="term" value="P:cell wall organization"/>
    <property type="evidence" value="ECO:0007669"/>
    <property type="project" value="UniProtKB-KW"/>
</dbReference>
<evidence type="ECO:0000313" key="18">
    <source>
        <dbReference type="EMBL" id="KAA0920443.1"/>
    </source>
</evidence>
<dbReference type="AlphaFoldDB" id="A0A5A9ZSY0"/>
<dbReference type="EC" id="3.4.16.4" evidence="18"/>
<dbReference type="GO" id="GO:0009252">
    <property type="term" value="P:peptidoglycan biosynthetic process"/>
    <property type="evidence" value="ECO:0007669"/>
    <property type="project" value="UniProtKB-KW"/>
</dbReference>
<dbReference type="GO" id="GO:0008658">
    <property type="term" value="F:penicillin binding"/>
    <property type="evidence" value="ECO:0007669"/>
    <property type="project" value="InterPro"/>
</dbReference>
<evidence type="ECO:0000256" key="14">
    <source>
        <dbReference type="SAM" id="MobiDB-lite"/>
    </source>
</evidence>
<evidence type="ECO:0000256" key="10">
    <source>
        <dbReference type="ARBA" id="ARBA00022984"/>
    </source>
</evidence>
<feature type="domain" description="Penicillin-binding protein transpeptidase" evidence="16">
    <location>
        <begin position="269"/>
        <end position="602"/>
    </location>
</feature>
<keyword evidence="3" id="KW-1003">Cell membrane</keyword>
<dbReference type="GO" id="GO:0009002">
    <property type="term" value="F:serine-type D-Ala-D-Ala carboxypeptidase activity"/>
    <property type="evidence" value="ECO:0007669"/>
    <property type="project" value="UniProtKB-EC"/>
</dbReference>
<evidence type="ECO:0000313" key="19">
    <source>
        <dbReference type="Proteomes" id="UP000325291"/>
    </source>
</evidence>
<evidence type="ECO:0000256" key="11">
    <source>
        <dbReference type="ARBA" id="ARBA00022989"/>
    </source>
</evidence>
<comment type="subcellular location">
    <subcellularLocation>
        <location evidence="2">Cell membrane</location>
    </subcellularLocation>
    <subcellularLocation>
        <location evidence="1">Membrane</location>
        <topology evidence="1">Single-pass membrane protein</topology>
    </subcellularLocation>
</comment>
<dbReference type="Proteomes" id="UP000325291">
    <property type="component" value="Unassembled WGS sequence"/>
</dbReference>
<evidence type="ECO:0000256" key="6">
    <source>
        <dbReference type="ARBA" id="ARBA00022670"/>
    </source>
</evidence>
<evidence type="ECO:0000256" key="5">
    <source>
        <dbReference type="ARBA" id="ARBA00022645"/>
    </source>
</evidence>
<dbReference type="RefSeq" id="WP_111363362.1">
    <property type="nucleotide sequence ID" value="NZ_VINQ01000002.1"/>
</dbReference>
<dbReference type="PANTHER" id="PTHR30627">
    <property type="entry name" value="PEPTIDOGLYCAN D,D-TRANSPEPTIDASE"/>
    <property type="match status" value="1"/>
</dbReference>
<keyword evidence="6" id="KW-0645">Protease</keyword>
<dbReference type="InterPro" id="IPR001460">
    <property type="entry name" value="PCN-bd_Tpept"/>
</dbReference>
<dbReference type="InterPro" id="IPR050515">
    <property type="entry name" value="Beta-lactam/transpept"/>
</dbReference>
<name>A0A5A9ZSY0_9RHOB</name>
<evidence type="ECO:0000256" key="12">
    <source>
        <dbReference type="ARBA" id="ARBA00023136"/>
    </source>
</evidence>
<keyword evidence="9" id="KW-0133">Cell shape</keyword>
<dbReference type="Pfam" id="PF03717">
    <property type="entry name" value="PBP_dimer"/>
    <property type="match status" value="1"/>
</dbReference>
<keyword evidence="4" id="KW-0997">Cell inner membrane</keyword>
<dbReference type="GO" id="GO:0006508">
    <property type="term" value="P:proteolysis"/>
    <property type="evidence" value="ECO:0007669"/>
    <property type="project" value="UniProtKB-KW"/>
</dbReference>
<gene>
    <name evidence="18" type="primary">mrdA</name>
    <name evidence="18" type="ORF">FLO80_04875</name>
</gene>
<keyword evidence="11 15" id="KW-1133">Transmembrane helix</keyword>
<dbReference type="PANTHER" id="PTHR30627:SF2">
    <property type="entry name" value="PEPTIDOGLYCAN D,D-TRANSPEPTIDASE MRDA"/>
    <property type="match status" value="1"/>
</dbReference>
<evidence type="ECO:0000256" key="3">
    <source>
        <dbReference type="ARBA" id="ARBA00022475"/>
    </source>
</evidence>
<feature type="domain" description="Penicillin-binding protein dimerisation" evidence="17">
    <location>
        <begin position="62"/>
        <end position="236"/>
    </location>
</feature>
<keyword evidence="12 15" id="KW-0472">Membrane</keyword>
<keyword evidence="5 18" id="KW-0121">Carboxypeptidase</keyword>
<keyword evidence="8 18" id="KW-0378">Hydrolase</keyword>
<dbReference type="SUPFAM" id="SSF56601">
    <property type="entry name" value="beta-lactamase/transpeptidase-like"/>
    <property type="match status" value="1"/>
</dbReference>
<dbReference type="GO" id="GO:0005886">
    <property type="term" value="C:plasma membrane"/>
    <property type="evidence" value="ECO:0007669"/>
    <property type="project" value="UniProtKB-SubCell"/>
</dbReference>
<dbReference type="InterPro" id="IPR012338">
    <property type="entry name" value="Beta-lactam/transpept-like"/>
</dbReference>
<dbReference type="Gene3D" id="3.90.1310.10">
    <property type="entry name" value="Penicillin-binding protein 2a (Domain 2)"/>
    <property type="match status" value="1"/>
</dbReference>
<dbReference type="InterPro" id="IPR017790">
    <property type="entry name" value="Penicillin-binding_protein_2"/>
</dbReference>
<dbReference type="GO" id="GO:0008360">
    <property type="term" value="P:regulation of cell shape"/>
    <property type="evidence" value="ECO:0007669"/>
    <property type="project" value="UniProtKB-KW"/>
</dbReference>
<evidence type="ECO:0000256" key="1">
    <source>
        <dbReference type="ARBA" id="ARBA00004167"/>
    </source>
</evidence>
<dbReference type="Gene3D" id="3.40.710.10">
    <property type="entry name" value="DD-peptidase/beta-lactamase superfamily"/>
    <property type="match status" value="1"/>
</dbReference>
<accession>A0A5A9ZSY0</accession>
<evidence type="ECO:0000256" key="8">
    <source>
        <dbReference type="ARBA" id="ARBA00022801"/>
    </source>
</evidence>
<dbReference type="EMBL" id="VINQ01000002">
    <property type="protein sequence ID" value="KAA0920443.1"/>
    <property type="molecule type" value="Genomic_DNA"/>
</dbReference>
<keyword evidence="13" id="KW-0961">Cell wall biogenesis/degradation</keyword>
<evidence type="ECO:0000256" key="13">
    <source>
        <dbReference type="ARBA" id="ARBA00023316"/>
    </source>
</evidence>
<evidence type="ECO:0000256" key="2">
    <source>
        <dbReference type="ARBA" id="ARBA00004236"/>
    </source>
</evidence>